<keyword evidence="3" id="KW-0472">Membrane</keyword>
<dbReference type="EMBL" id="CAADJG010000002">
    <property type="protein sequence ID" value="VFS87404.1"/>
    <property type="molecule type" value="Genomic_DNA"/>
</dbReference>
<evidence type="ECO:0000313" key="5">
    <source>
        <dbReference type="Proteomes" id="UP000332594"/>
    </source>
</evidence>
<dbReference type="Proteomes" id="UP000332594">
    <property type="component" value="Unassembled WGS sequence"/>
</dbReference>
<evidence type="ECO:0000256" key="2">
    <source>
        <dbReference type="ARBA" id="ARBA00022519"/>
    </source>
</evidence>
<accession>A0A485CSL7</accession>
<evidence type="ECO:0000313" key="4">
    <source>
        <dbReference type="EMBL" id="VFS87404.1"/>
    </source>
</evidence>
<dbReference type="PANTHER" id="PTHR32196">
    <property type="entry name" value="ABC TRANSPORTER PERMEASE PROTEIN YPHD-RELATED-RELATED"/>
    <property type="match status" value="1"/>
</dbReference>
<keyword evidence="3" id="KW-0812">Transmembrane</keyword>
<dbReference type="GO" id="GO:0005886">
    <property type="term" value="C:plasma membrane"/>
    <property type="evidence" value="ECO:0007669"/>
    <property type="project" value="TreeGrafter"/>
</dbReference>
<protein>
    <submittedName>
        <fullName evidence="4">Xylose transport system permease protein xylH</fullName>
    </submittedName>
</protein>
<proteinExistence type="predicted"/>
<evidence type="ECO:0000256" key="3">
    <source>
        <dbReference type="SAM" id="Phobius"/>
    </source>
</evidence>
<keyword evidence="2" id="KW-0997">Cell inner membrane</keyword>
<evidence type="ECO:0000256" key="1">
    <source>
        <dbReference type="ARBA" id="ARBA00022448"/>
    </source>
</evidence>
<keyword evidence="3" id="KW-1133">Transmembrane helix</keyword>
<organism evidence="4 5">
    <name type="scientific">Raoultella terrigena</name>
    <name type="common">Klebsiella terrigena</name>
    <dbReference type="NCBI Taxonomy" id="577"/>
    <lineage>
        <taxon>Bacteria</taxon>
        <taxon>Pseudomonadati</taxon>
        <taxon>Pseudomonadota</taxon>
        <taxon>Gammaproteobacteria</taxon>
        <taxon>Enterobacterales</taxon>
        <taxon>Enterobacteriaceae</taxon>
        <taxon>Klebsiella/Raoultella group</taxon>
        <taxon>Raoultella</taxon>
    </lineage>
</organism>
<keyword evidence="2" id="KW-1003">Cell membrane</keyword>
<dbReference type="PANTHER" id="PTHR32196:SF32">
    <property type="entry name" value="XYLOSE TRANSPORT SYSTEM PERMEASE PROTEIN XYLH"/>
    <property type="match status" value="1"/>
</dbReference>
<feature type="transmembrane region" description="Helical" evidence="3">
    <location>
        <begin position="21"/>
        <end position="38"/>
    </location>
</feature>
<sequence length="157" mass="17244">MGLLLGAWNGWWVAYRKVPSFIVTLAGMLAFRGILIGITNGTTVSPTSPAMSQIGQSYLPDGIGFGIGVVGMAAFIIWQWRGRLRRQALGLTTSTSTAAVGRQTLTAVFCPRRNLAAERLSRRPYAGADPRRAAAGRYVFGHPHRLWSADLRHRRQH</sequence>
<keyword evidence="1" id="KW-0813">Transport</keyword>
<gene>
    <name evidence="4" type="primary">xylH_4</name>
    <name evidence="4" type="ORF">NCTC13038_05581</name>
</gene>
<feature type="transmembrane region" description="Helical" evidence="3">
    <location>
        <begin position="58"/>
        <end position="78"/>
    </location>
</feature>
<name>A0A485CSL7_RAOTE</name>
<dbReference type="AlphaFoldDB" id="A0A485CSL7"/>
<reference evidence="4 5" key="1">
    <citation type="submission" date="2019-03" db="EMBL/GenBank/DDBJ databases">
        <authorList>
            <consortium name="Pathogen Informatics"/>
        </authorList>
    </citation>
    <scope>NUCLEOTIDE SEQUENCE [LARGE SCALE GENOMIC DNA]</scope>
    <source>
        <strain evidence="4 5">NCTC13038</strain>
    </source>
</reference>